<evidence type="ECO:0000256" key="9">
    <source>
        <dbReference type="ARBA" id="ARBA00035011"/>
    </source>
</evidence>
<dbReference type="AlphaFoldDB" id="A0A087GS35"/>
<evidence type="ECO:0000313" key="15">
    <source>
        <dbReference type="Proteomes" id="UP000029120"/>
    </source>
</evidence>
<keyword evidence="8" id="KW-0449">Lipoprotein</keyword>
<sequence length="203" mass="21282">MASLISILPIIFILFTTLNHLSEARIFVVGGLVDAWKVPEPSNNTLNHWAEKTRFQVGDILLFSYSDRNDSVLQVTKENYDSCNTQKPLKEYKGGNNKVTLDVSGPHYFISGAPTGNCGKGEKLEVVVASSNHPPMPKPAPGAAPPTPSSKPGPGPAAPTPSSKPHTSTAPAPAPSNTAAGLVAGNGIFWASVLAALFGLAWA</sequence>
<keyword evidence="2" id="KW-1003">Cell membrane</keyword>
<evidence type="ECO:0000259" key="13">
    <source>
        <dbReference type="PROSITE" id="PS51485"/>
    </source>
</evidence>
<dbReference type="Gramene" id="KFK32687">
    <property type="protein sequence ID" value="KFK32687"/>
    <property type="gene ID" value="AALP_AA6G275900"/>
</dbReference>
<gene>
    <name evidence="14" type="ordered locus">AALP_Aa6g275900</name>
</gene>
<evidence type="ECO:0000256" key="11">
    <source>
        <dbReference type="SAM" id="Phobius"/>
    </source>
</evidence>
<dbReference type="eggNOG" id="ENOG502SS7B">
    <property type="taxonomic scope" value="Eukaryota"/>
</dbReference>
<feature type="signal peptide" evidence="12">
    <location>
        <begin position="1"/>
        <end position="24"/>
    </location>
</feature>
<dbReference type="Proteomes" id="UP000029120">
    <property type="component" value="Chromosome 6"/>
</dbReference>
<keyword evidence="11" id="KW-0812">Transmembrane</keyword>
<dbReference type="GO" id="GO:0098552">
    <property type="term" value="C:side of membrane"/>
    <property type="evidence" value="ECO:0007669"/>
    <property type="project" value="UniProtKB-KW"/>
</dbReference>
<evidence type="ECO:0000256" key="1">
    <source>
        <dbReference type="ARBA" id="ARBA00004609"/>
    </source>
</evidence>
<dbReference type="InterPro" id="IPR039391">
    <property type="entry name" value="Phytocyanin-like"/>
</dbReference>
<evidence type="ECO:0000256" key="12">
    <source>
        <dbReference type="SAM" id="SignalP"/>
    </source>
</evidence>
<dbReference type="Gene3D" id="2.60.40.420">
    <property type="entry name" value="Cupredoxins - blue copper proteins"/>
    <property type="match status" value="1"/>
</dbReference>
<reference evidence="15" key="1">
    <citation type="journal article" date="2015" name="Nat. Plants">
        <title>Genome expansion of Arabis alpina linked with retrotransposition and reduced symmetric DNA methylation.</title>
        <authorList>
            <person name="Willing E.M."/>
            <person name="Rawat V."/>
            <person name="Mandakova T."/>
            <person name="Maumus F."/>
            <person name="James G.V."/>
            <person name="Nordstroem K.J."/>
            <person name="Becker C."/>
            <person name="Warthmann N."/>
            <person name="Chica C."/>
            <person name="Szarzynska B."/>
            <person name="Zytnicki M."/>
            <person name="Albani M.C."/>
            <person name="Kiefer C."/>
            <person name="Bergonzi S."/>
            <person name="Castaings L."/>
            <person name="Mateos J.L."/>
            <person name="Berns M.C."/>
            <person name="Bujdoso N."/>
            <person name="Piofczyk T."/>
            <person name="de Lorenzo L."/>
            <person name="Barrero-Sicilia C."/>
            <person name="Mateos I."/>
            <person name="Piednoel M."/>
            <person name="Hagmann J."/>
            <person name="Chen-Min-Tao R."/>
            <person name="Iglesias-Fernandez R."/>
            <person name="Schuster S.C."/>
            <person name="Alonso-Blanco C."/>
            <person name="Roudier F."/>
            <person name="Carbonero P."/>
            <person name="Paz-Ares J."/>
            <person name="Davis S.J."/>
            <person name="Pecinka A."/>
            <person name="Quesneville H."/>
            <person name="Colot V."/>
            <person name="Lysak M.A."/>
            <person name="Weigel D."/>
            <person name="Coupland G."/>
            <person name="Schneeberger K."/>
        </authorList>
    </citation>
    <scope>NUCLEOTIDE SEQUENCE [LARGE SCALE GENOMIC DNA]</scope>
    <source>
        <strain evidence="15">cv. Pajares</strain>
    </source>
</reference>
<evidence type="ECO:0000256" key="10">
    <source>
        <dbReference type="SAM" id="MobiDB-lite"/>
    </source>
</evidence>
<dbReference type="SUPFAM" id="SSF49503">
    <property type="entry name" value="Cupredoxins"/>
    <property type="match status" value="1"/>
</dbReference>
<dbReference type="EMBL" id="CM002874">
    <property type="protein sequence ID" value="KFK32687.1"/>
    <property type="molecule type" value="Genomic_DNA"/>
</dbReference>
<accession>A0A087GS35</accession>
<keyword evidence="6" id="KW-1015">Disulfide bond</keyword>
<evidence type="ECO:0000256" key="7">
    <source>
        <dbReference type="ARBA" id="ARBA00023180"/>
    </source>
</evidence>
<dbReference type="InterPro" id="IPR008972">
    <property type="entry name" value="Cupredoxin"/>
</dbReference>
<dbReference type="OrthoDB" id="1087503at2759"/>
<dbReference type="Pfam" id="PF02298">
    <property type="entry name" value="Cu_bind_like"/>
    <property type="match status" value="1"/>
</dbReference>
<dbReference type="PANTHER" id="PTHR33021">
    <property type="entry name" value="BLUE COPPER PROTEIN"/>
    <property type="match status" value="1"/>
</dbReference>
<feature type="compositionally biased region" description="Pro residues" evidence="10">
    <location>
        <begin position="134"/>
        <end position="159"/>
    </location>
</feature>
<feature type="chain" id="PRO_5001822426" description="Phytocyanin domain-containing protein" evidence="12">
    <location>
        <begin position="25"/>
        <end position="203"/>
    </location>
</feature>
<dbReference type="PANTHER" id="PTHR33021:SF531">
    <property type="entry name" value="EARLY NODULIN-LIKE PROTEIN 11"/>
    <property type="match status" value="1"/>
</dbReference>
<dbReference type="GO" id="GO:0005886">
    <property type="term" value="C:plasma membrane"/>
    <property type="evidence" value="ECO:0007669"/>
    <property type="project" value="UniProtKB-SubCell"/>
</dbReference>
<dbReference type="GO" id="GO:0009055">
    <property type="term" value="F:electron transfer activity"/>
    <property type="evidence" value="ECO:0007669"/>
    <property type="project" value="InterPro"/>
</dbReference>
<evidence type="ECO:0000256" key="4">
    <source>
        <dbReference type="ARBA" id="ARBA00022729"/>
    </source>
</evidence>
<keyword evidence="3" id="KW-0336">GPI-anchor</keyword>
<keyword evidence="4 12" id="KW-0732">Signal</keyword>
<feature type="compositionally biased region" description="Low complexity" evidence="10">
    <location>
        <begin position="160"/>
        <end position="174"/>
    </location>
</feature>
<comment type="subcellular location">
    <subcellularLocation>
        <location evidence="1">Cell membrane</location>
        <topology evidence="1">Lipid-anchor</topology>
        <topology evidence="1">GPI-anchor</topology>
    </subcellularLocation>
</comment>
<protein>
    <recommendedName>
        <fullName evidence="13">Phytocyanin domain-containing protein</fullName>
    </recommendedName>
</protein>
<evidence type="ECO:0000256" key="2">
    <source>
        <dbReference type="ARBA" id="ARBA00022475"/>
    </source>
</evidence>
<dbReference type="InterPro" id="IPR003245">
    <property type="entry name" value="Phytocyanin_dom"/>
</dbReference>
<feature type="transmembrane region" description="Helical" evidence="11">
    <location>
        <begin position="179"/>
        <end position="202"/>
    </location>
</feature>
<evidence type="ECO:0000256" key="6">
    <source>
        <dbReference type="ARBA" id="ARBA00023157"/>
    </source>
</evidence>
<dbReference type="PROSITE" id="PS51485">
    <property type="entry name" value="PHYTOCYANIN"/>
    <property type="match status" value="1"/>
</dbReference>
<feature type="region of interest" description="Disordered" evidence="10">
    <location>
        <begin position="130"/>
        <end position="174"/>
    </location>
</feature>
<evidence type="ECO:0000256" key="8">
    <source>
        <dbReference type="ARBA" id="ARBA00023288"/>
    </source>
</evidence>
<dbReference type="CDD" id="cd11019">
    <property type="entry name" value="OsENODL1_like"/>
    <property type="match status" value="1"/>
</dbReference>
<feature type="domain" description="Phytocyanin" evidence="13">
    <location>
        <begin position="25"/>
        <end position="130"/>
    </location>
</feature>
<keyword evidence="5 11" id="KW-0472">Membrane</keyword>
<evidence type="ECO:0000313" key="14">
    <source>
        <dbReference type="EMBL" id="KFK32687.1"/>
    </source>
</evidence>
<proteinExistence type="inferred from homology"/>
<name>A0A087GS35_ARAAL</name>
<evidence type="ECO:0000256" key="5">
    <source>
        <dbReference type="ARBA" id="ARBA00023136"/>
    </source>
</evidence>
<comment type="similarity">
    <text evidence="9">Belongs to the early nodulin-like (ENODL) family.</text>
</comment>
<keyword evidence="7" id="KW-0325">Glycoprotein</keyword>
<dbReference type="OMA" id="DNSWKVP"/>
<dbReference type="InterPro" id="IPR041846">
    <property type="entry name" value="ENL_dom"/>
</dbReference>
<keyword evidence="11" id="KW-1133">Transmembrane helix</keyword>
<dbReference type="FunFam" id="2.60.40.420:FF:000010">
    <property type="entry name" value="Early nodulin-like protein 1"/>
    <property type="match status" value="1"/>
</dbReference>
<keyword evidence="15" id="KW-1185">Reference proteome</keyword>
<evidence type="ECO:0000256" key="3">
    <source>
        <dbReference type="ARBA" id="ARBA00022622"/>
    </source>
</evidence>
<organism evidence="14 15">
    <name type="scientific">Arabis alpina</name>
    <name type="common">Alpine rock-cress</name>
    <dbReference type="NCBI Taxonomy" id="50452"/>
    <lineage>
        <taxon>Eukaryota</taxon>
        <taxon>Viridiplantae</taxon>
        <taxon>Streptophyta</taxon>
        <taxon>Embryophyta</taxon>
        <taxon>Tracheophyta</taxon>
        <taxon>Spermatophyta</taxon>
        <taxon>Magnoliopsida</taxon>
        <taxon>eudicotyledons</taxon>
        <taxon>Gunneridae</taxon>
        <taxon>Pentapetalae</taxon>
        <taxon>rosids</taxon>
        <taxon>malvids</taxon>
        <taxon>Brassicales</taxon>
        <taxon>Brassicaceae</taxon>
        <taxon>Arabideae</taxon>
        <taxon>Arabis</taxon>
    </lineage>
</organism>